<dbReference type="SUPFAM" id="SSF51905">
    <property type="entry name" value="FAD/NAD(P)-binding domain"/>
    <property type="match status" value="2"/>
</dbReference>
<protein>
    <submittedName>
        <fullName evidence="2">Oxidoreductase</fullName>
    </submittedName>
</protein>
<comment type="caution">
    <text evidence="2">The sequence shown here is derived from an EMBL/GenBank/DDBJ whole genome shotgun (WGS) entry which is preliminary data.</text>
</comment>
<dbReference type="InterPro" id="IPR036188">
    <property type="entry name" value="FAD/NAD-bd_sf"/>
</dbReference>
<dbReference type="PANTHER" id="PTHR43539:SF78">
    <property type="entry name" value="FLAVIN-CONTAINING MONOOXYGENASE"/>
    <property type="match status" value="1"/>
</dbReference>
<dbReference type="Proteomes" id="UP000014184">
    <property type="component" value="Unassembled WGS sequence"/>
</dbReference>
<dbReference type="PRINTS" id="PR00469">
    <property type="entry name" value="PNDRDTASEII"/>
</dbReference>
<dbReference type="AlphaFoldDB" id="A0A9P2TAE3"/>
<reference evidence="2 3" key="1">
    <citation type="journal article" date="2013" name="Genome Announc.">
        <title>Draft Genome Sequence of the Lignocellulose Decomposer Thermobifida fusca Strain TM51.</title>
        <authorList>
            <person name="Toth A."/>
            <person name="Barna T."/>
            <person name="Nagy I."/>
            <person name="Horvath B."/>
            <person name="Nagy I."/>
            <person name="Tancsics A."/>
            <person name="Kriszt B."/>
            <person name="Baka E."/>
            <person name="Fekete C."/>
            <person name="Kukolya J."/>
        </authorList>
    </citation>
    <scope>NUCLEOTIDE SEQUENCE [LARGE SCALE GENOMIC DNA]</scope>
    <source>
        <strain evidence="2 3">TM51</strain>
    </source>
</reference>
<dbReference type="PANTHER" id="PTHR43539">
    <property type="entry name" value="FLAVIN-BINDING MONOOXYGENASE-LIKE PROTEIN (AFU_ORTHOLOGUE AFUA_4G09220)"/>
    <property type="match status" value="1"/>
</dbReference>
<organism evidence="2 3">
    <name type="scientific">Thermobifida fusca TM51</name>
    <dbReference type="NCBI Taxonomy" id="1169414"/>
    <lineage>
        <taxon>Bacteria</taxon>
        <taxon>Bacillati</taxon>
        <taxon>Actinomycetota</taxon>
        <taxon>Actinomycetes</taxon>
        <taxon>Streptosporangiales</taxon>
        <taxon>Nocardiopsidaceae</taxon>
        <taxon>Thermobifida</taxon>
    </lineage>
</organism>
<dbReference type="RefSeq" id="WP_016188709.1">
    <property type="nucleotide sequence ID" value="NZ_AOSG01000039.1"/>
</dbReference>
<evidence type="ECO:0000313" key="3">
    <source>
        <dbReference type="Proteomes" id="UP000014184"/>
    </source>
</evidence>
<dbReference type="Pfam" id="PF13738">
    <property type="entry name" value="Pyr_redox_3"/>
    <property type="match status" value="1"/>
</dbReference>
<name>A0A9P2TAE3_THEFU</name>
<evidence type="ECO:0000256" key="1">
    <source>
        <dbReference type="ARBA" id="ARBA00023002"/>
    </source>
</evidence>
<dbReference type="EMBL" id="AOSG01000039">
    <property type="protein sequence ID" value="EOR71345.1"/>
    <property type="molecule type" value="Genomic_DNA"/>
</dbReference>
<proteinExistence type="predicted"/>
<dbReference type="InterPro" id="IPR050982">
    <property type="entry name" value="Auxin_biosynth/cation_transpt"/>
</dbReference>
<dbReference type="Gene3D" id="3.50.50.60">
    <property type="entry name" value="FAD/NAD(P)-binding domain"/>
    <property type="match status" value="1"/>
</dbReference>
<gene>
    <name evidence="2" type="ORF">TM51_08136</name>
</gene>
<evidence type="ECO:0000313" key="2">
    <source>
        <dbReference type="EMBL" id="EOR71345.1"/>
    </source>
</evidence>
<keyword evidence="1" id="KW-0560">Oxidoreductase</keyword>
<dbReference type="PRINTS" id="PR00368">
    <property type="entry name" value="FADPNR"/>
</dbReference>
<accession>A0A9P2TAE3</accession>
<keyword evidence="3" id="KW-1185">Reference proteome</keyword>
<sequence length="373" mass="40701">MTETIHEVDVAVIGGGQAGLASGYFLTKRGYRPHRDFVIFDRSPRPGGAWQHVWRSVRLISPPHYTRLPGLPWERPFHGPPSGDEVADYLAHYEQHFQLPVLRPATVHQVTNDGPDPTITRTTPLLITTDQGTWRARAIINATGTWDAPFIPAVPGIGDFRGRQLHAAHYDTPHEFAGHRVIVVGGGHSALQILAELSTVADTLWVTRRPPEFRTTPLTEAELVGITRAVAAHAASGRPLRSVVSYTKLIETPEVAAARERGALNPRPMFHRITPHGVAWNDGTTEHADTILWATGFRPVLAHLAPLRLRSPHGGIALADTHAAIDPRIHLVGYGPSASMISVHRAAATAARVLAASRPNQRPNLNQTSTPRS</sequence>
<dbReference type="GO" id="GO:0050660">
    <property type="term" value="F:flavin adenine dinucleotide binding"/>
    <property type="evidence" value="ECO:0007669"/>
    <property type="project" value="TreeGrafter"/>
</dbReference>
<dbReference type="GO" id="GO:0004497">
    <property type="term" value="F:monooxygenase activity"/>
    <property type="evidence" value="ECO:0007669"/>
    <property type="project" value="TreeGrafter"/>
</dbReference>